<gene>
    <name evidence="2" type="ordered locus">Gbro_4619</name>
</gene>
<dbReference type="PRINTS" id="PR00598">
    <property type="entry name" value="HTHMARR"/>
</dbReference>
<organism evidence="2 3">
    <name type="scientific">Gordonia bronchialis (strain ATCC 25592 / DSM 43247 / BCRC 13721 / JCM 3198 / KCTC 3076 / NBRC 16047 / NCTC 10667)</name>
    <name type="common">Rhodococcus bronchialis</name>
    <dbReference type="NCBI Taxonomy" id="526226"/>
    <lineage>
        <taxon>Bacteria</taxon>
        <taxon>Bacillati</taxon>
        <taxon>Actinomycetota</taxon>
        <taxon>Actinomycetes</taxon>
        <taxon>Mycobacteriales</taxon>
        <taxon>Gordoniaceae</taxon>
        <taxon>Gordonia</taxon>
    </lineage>
</organism>
<dbReference type="AlphaFoldDB" id="D0L7F8"/>
<feature type="domain" description="HTH marR-type" evidence="1">
    <location>
        <begin position="6"/>
        <end position="140"/>
    </location>
</feature>
<dbReference type="InterPro" id="IPR000835">
    <property type="entry name" value="HTH_MarR-typ"/>
</dbReference>
<dbReference type="InterPro" id="IPR036388">
    <property type="entry name" value="WH-like_DNA-bd_sf"/>
</dbReference>
<dbReference type="Proteomes" id="UP000001219">
    <property type="component" value="Chromosome"/>
</dbReference>
<dbReference type="SMART" id="SM00347">
    <property type="entry name" value="HTH_MARR"/>
    <property type="match status" value="1"/>
</dbReference>
<keyword evidence="3" id="KW-1185">Reference proteome</keyword>
<dbReference type="GO" id="GO:0006950">
    <property type="term" value="P:response to stress"/>
    <property type="evidence" value="ECO:0007669"/>
    <property type="project" value="TreeGrafter"/>
</dbReference>
<dbReference type="SUPFAM" id="SSF46785">
    <property type="entry name" value="Winged helix' DNA-binding domain"/>
    <property type="match status" value="1"/>
</dbReference>
<dbReference type="PANTHER" id="PTHR33164">
    <property type="entry name" value="TRANSCRIPTIONAL REGULATOR, MARR FAMILY"/>
    <property type="match status" value="1"/>
</dbReference>
<dbReference type="InterPro" id="IPR036390">
    <property type="entry name" value="WH_DNA-bd_sf"/>
</dbReference>
<dbReference type="PANTHER" id="PTHR33164:SF57">
    <property type="entry name" value="MARR-FAMILY TRANSCRIPTIONAL REGULATOR"/>
    <property type="match status" value="1"/>
</dbReference>
<evidence type="ECO:0000313" key="3">
    <source>
        <dbReference type="Proteomes" id="UP000001219"/>
    </source>
</evidence>
<dbReference type="Pfam" id="PF01047">
    <property type="entry name" value="MarR"/>
    <property type="match status" value="1"/>
</dbReference>
<dbReference type="OrthoDB" id="122135at2"/>
<dbReference type="EMBL" id="CP001802">
    <property type="protein sequence ID" value="ACY23747.1"/>
    <property type="molecule type" value="Genomic_DNA"/>
</dbReference>
<reference evidence="3" key="1">
    <citation type="submission" date="2009-10" db="EMBL/GenBank/DDBJ databases">
        <title>The complete chromosome of Gordonia bronchialis DSM 43247.</title>
        <authorList>
            <consortium name="US DOE Joint Genome Institute (JGI-PGF)"/>
            <person name="Lucas S."/>
            <person name="Copeland A."/>
            <person name="Lapidus A."/>
            <person name="Glavina del Rio T."/>
            <person name="Dalin E."/>
            <person name="Tice H."/>
            <person name="Bruce D."/>
            <person name="Goodwin L."/>
            <person name="Pitluck S."/>
            <person name="Kyrpides N."/>
            <person name="Mavromatis K."/>
            <person name="Ivanova N."/>
            <person name="Ovchinnikova G."/>
            <person name="Saunders E."/>
            <person name="Brettin T."/>
            <person name="Detter J.C."/>
            <person name="Han C."/>
            <person name="Larimer F."/>
            <person name="Land M."/>
            <person name="Hauser L."/>
            <person name="Markowitz V."/>
            <person name="Cheng J.-F."/>
            <person name="Hugenholtz P."/>
            <person name="Woyke T."/>
            <person name="Wu D."/>
            <person name="Jando M."/>
            <person name="Schneider S."/>
            <person name="Goeker M."/>
            <person name="Klenk H.-P."/>
            <person name="Eisen J.A."/>
        </authorList>
    </citation>
    <scope>NUCLEOTIDE SEQUENCE [LARGE SCALE GENOMIC DNA]</scope>
    <source>
        <strain evidence="3">ATCC 25592 / DSM 43247 / BCRC 13721 / JCM 3198 / KCTC 3076 / NBRC 16047 / NCTC 10667</strain>
    </source>
</reference>
<dbReference type="KEGG" id="gbr:Gbro_4619"/>
<reference evidence="2 3" key="2">
    <citation type="journal article" date="2010" name="Stand. Genomic Sci.">
        <title>Complete genome sequence of Gordonia bronchialis type strain (3410).</title>
        <authorList>
            <person name="Ivanova N."/>
            <person name="Sikorski J."/>
            <person name="Jando M."/>
            <person name="Lapidus A."/>
            <person name="Nolan M."/>
            <person name="Lucas S."/>
            <person name="Del Rio T.G."/>
            <person name="Tice H."/>
            <person name="Copeland A."/>
            <person name="Cheng J.F."/>
            <person name="Chen F."/>
            <person name="Bruce D."/>
            <person name="Goodwin L."/>
            <person name="Pitluck S."/>
            <person name="Mavromatis K."/>
            <person name="Ovchinnikova G."/>
            <person name="Pati A."/>
            <person name="Chen A."/>
            <person name="Palaniappan K."/>
            <person name="Land M."/>
            <person name="Hauser L."/>
            <person name="Chang Y.J."/>
            <person name="Jeffries C.D."/>
            <person name="Chain P."/>
            <person name="Saunders E."/>
            <person name="Han C."/>
            <person name="Detter J.C."/>
            <person name="Brettin T."/>
            <person name="Rohde M."/>
            <person name="Goker M."/>
            <person name="Bristow J."/>
            <person name="Eisen J.A."/>
            <person name="Markowitz V."/>
            <person name="Hugenholtz P."/>
            <person name="Klenk H.P."/>
            <person name="Kyrpides N.C."/>
        </authorList>
    </citation>
    <scope>NUCLEOTIDE SEQUENCE [LARGE SCALE GENOMIC DNA]</scope>
    <source>
        <strain evidence="3">ATCC 25592 / DSM 43247 / BCRC 13721 / JCM 3198 / KCTC 3076 / NBRC 16047 / NCTC 10667</strain>
    </source>
</reference>
<sequence length="143" mass="16321">MGSDPITELETELADFWRRGRIRTRDRTHAIDPRLDPSCYPLLTVLYRNDSLGMSELVTRLALDKSTVTRQIDALVRVDLVERHPDPADARARRVSLTADGRRRVDAVVAAAVADWRTRLSQWDPEDIRTLTTLLRRLSDASD</sequence>
<protein>
    <submittedName>
        <fullName evidence="2">Regulatory protein MarR</fullName>
    </submittedName>
</protein>
<evidence type="ECO:0000313" key="2">
    <source>
        <dbReference type="EMBL" id="ACY23747.1"/>
    </source>
</evidence>
<evidence type="ECO:0000259" key="1">
    <source>
        <dbReference type="PROSITE" id="PS50995"/>
    </source>
</evidence>
<dbReference type="Gene3D" id="1.10.10.10">
    <property type="entry name" value="Winged helix-like DNA-binding domain superfamily/Winged helix DNA-binding domain"/>
    <property type="match status" value="1"/>
</dbReference>
<dbReference type="STRING" id="526226.Gbro_4619"/>
<name>D0L7F8_GORB4</name>
<dbReference type="eggNOG" id="COG1846">
    <property type="taxonomic scope" value="Bacteria"/>
</dbReference>
<dbReference type="HOGENOM" id="CLU_083287_15_0_11"/>
<proteinExistence type="predicted"/>
<dbReference type="RefSeq" id="WP_012836231.1">
    <property type="nucleotide sequence ID" value="NC_013441.1"/>
</dbReference>
<dbReference type="InterPro" id="IPR039422">
    <property type="entry name" value="MarR/SlyA-like"/>
</dbReference>
<dbReference type="PROSITE" id="PS50995">
    <property type="entry name" value="HTH_MARR_2"/>
    <property type="match status" value="1"/>
</dbReference>
<accession>D0L7F8</accession>
<dbReference type="GO" id="GO:0003700">
    <property type="term" value="F:DNA-binding transcription factor activity"/>
    <property type="evidence" value="ECO:0007669"/>
    <property type="project" value="InterPro"/>
</dbReference>